<evidence type="ECO:0000313" key="3">
    <source>
        <dbReference type="Proteomes" id="UP000430272"/>
    </source>
</evidence>
<gene>
    <name evidence="2" type="ORF">GRI47_13745</name>
</gene>
<sequence>MLRTAIWMLRAANWLNWIAGALFALLLAMMVTDPDQFRTMFDRAFEGPRSVEALFFWLKFACVCVFVVVGAAHLIFTRLIAMLRDTQAGAAFTETNAKRLATIAWALLAINLVDLAFGQVSVWASATSGEYLGWSLSLTGWFAVPLLLVLARIFKEGAIMRDDLEGTV</sequence>
<comment type="caution">
    <text evidence="2">The sequence shown here is derived from an EMBL/GenBank/DDBJ whole genome shotgun (WGS) entry which is preliminary data.</text>
</comment>
<keyword evidence="1" id="KW-0472">Membrane</keyword>
<organism evidence="2 3">
    <name type="scientific">Qipengyuania pelagi</name>
    <dbReference type="NCBI Taxonomy" id="994320"/>
    <lineage>
        <taxon>Bacteria</taxon>
        <taxon>Pseudomonadati</taxon>
        <taxon>Pseudomonadota</taxon>
        <taxon>Alphaproteobacteria</taxon>
        <taxon>Sphingomonadales</taxon>
        <taxon>Erythrobacteraceae</taxon>
        <taxon>Qipengyuania</taxon>
    </lineage>
</organism>
<keyword evidence="1" id="KW-0812">Transmembrane</keyword>
<dbReference type="Pfam" id="PF11188">
    <property type="entry name" value="DUF2975"/>
    <property type="match status" value="1"/>
</dbReference>
<dbReference type="InterPro" id="IPR021354">
    <property type="entry name" value="DUF2975"/>
</dbReference>
<dbReference type="Proteomes" id="UP000430272">
    <property type="component" value="Unassembled WGS sequence"/>
</dbReference>
<feature type="transmembrane region" description="Helical" evidence="1">
    <location>
        <begin position="102"/>
        <end position="125"/>
    </location>
</feature>
<feature type="transmembrane region" description="Helical" evidence="1">
    <location>
        <begin position="12"/>
        <end position="31"/>
    </location>
</feature>
<accession>A0A844YB52</accession>
<evidence type="ECO:0000313" key="2">
    <source>
        <dbReference type="EMBL" id="MXO55066.1"/>
    </source>
</evidence>
<feature type="transmembrane region" description="Helical" evidence="1">
    <location>
        <begin position="131"/>
        <end position="151"/>
    </location>
</feature>
<proteinExistence type="predicted"/>
<keyword evidence="3" id="KW-1185">Reference proteome</keyword>
<dbReference type="RefSeq" id="WP_160661944.1">
    <property type="nucleotide sequence ID" value="NZ_BAABDV010000001.1"/>
</dbReference>
<dbReference type="EMBL" id="WTYD01000003">
    <property type="protein sequence ID" value="MXO55066.1"/>
    <property type="molecule type" value="Genomic_DNA"/>
</dbReference>
<protein>
    <submittedName>
        <fullName evidence="2">DUF2975 domain-containing protein</fullName>
    </submittedName>
</protein>
<dbReference type="AlphaFoldDB" id="A0A844YB52"/>
<feature type="transmembrane region" description="Helical" evidence="1">
    <location>
        <begin position="54"/>
        <end position="81"/>
    </location>
</feature>
<name>A0A844YB52_9SPHN</name>
<reference evidence="2 3" key="1">
    <citation type="submission" date="2019-12" db="EMBL/GenBank/DDBJ databases">
        <title>Genomic-based taxomic classification of the family Erythrobacteraceae.</title>
        <authorList>
            <person name="Xu L."/>
        </authorList>
    </citation>
    <scope>NUCLEOTIDE SEQUENCE [LARGE SCALE GENOMIC DNA]</scope>
    <source>
        <strain evidence="2 3">JCM 17468</strain>
    </source>
</reference>
<dbReference type="OrthoDB" id="7349915at2"/>
<keyword evidence="1" id="KW-1133">Transmembrane helix</keyword>
<evidence type="ECO:0000256" key="1">
    <source>
        <dbReference type="SAM" id="Phobius"/>
    </source>
</evidence>